<sequence length="199" mass="22388">MSFETAGRPIEWFFVITRGKFSPTSSDEPPRDSSPKQKFSRVFAGFSSLELACLGIAAAWERQSHWHTLLAGLWALGIIAPFRCRPTFAETPPCTFFIFFSPLCFSGIALLHTHLLSFVTHASPAFLGDGERGQHIHHQRYSSIDIRHGIWETAFKKLGYCRVCGVGRLLVSGVLDTGRIDKDTKSSRIYTLWAAYIYL</sequence>
<accession>A0AAE0PJW8</accession>
<dbReference type="Proteomes" id="UP001281003">
    <property type="component" value="Unassembled WGS sequence"/>
</dbReference>
<protein>
    <submittedName>
        <fullName evidence="1">Uncharacterized protein</fullName>
    </submittedName>
</protein>
<organism evidence="1 2">
    <name type="scientific">Sordaria brevicollis</name>
    <dbReference type="NCBI Taxonomy" id="83679"/>
    <lineage>
        <taxon>Eukaryota</taxon>
        <taxon>Fungi</taxon>
        <taxon>Dikarya</taxon>
        <taxon>Ascomycota</taxon>
        <taxon>Pezizomycotina</taxon>
        <taxon>Sordariomycetes</taxon>
        <taxon>Sordariomycetidae</taxon>
        <taxon>Sordariales</taxon>
        <taxon>Sordariaceae</taxon>
        <taxon>Sordaria</taxon>
    </lineage>
</organism>
<evidence type="ECO:0000313" key="1">
    <source>
        <dbReference type="EMBL" id="KAK3401254.1"/>
    </source>
</evidence>
<dbReference type="AlphaFoldDB" id="A0AAE0PJW8"/>
<gene>
    <name evidence="1" type="ORF">B0T20DRAFT_406436</name>
</gene>
<evidence type="ECO:0000313" key="2">
    <source>
        <dbReference type="Proteomes" id="UP001281003"/>
    </source>
</evidence>
<proteinExistence type="predicted"/>
<dbReference type="EMBL" id="JAUTDP010000003">
    <property type="protein sequence ID" value="KAK3401254.1"/>
    <property type="molecule type" value="Genomic_DNA"/>
</dbReference>
<keyword evidence="2" id="KW-1185">Reference proteome</keyword>
<reference evidence="1" key="1">
    <citation type="journal article" date="2023" name="Mol. Phylogenet. Evol.">
        <title>Genome-scale phylogeny and comparative genomics of the fungal order Sordariales.</title>
        <authorList>
            <person name="Hensen N."/>
            <person name="Bonometti L."/>
            <person name="Westerberg I."/>
            <person name="Brannstrom I.O."/>
            <person name="Guillou S."/>
            <person name="Cros-Aarteil S."/>
            <person name="Calhoun S."/>
            <person name="Haridas S."/>
            <person name="Kuo A."/>
            <person name="Mondo S."/>
            <person name="Pangilinan J."/>
            <person name="Riley R."/>
            <person name="LaButti K."/>
            <person name="Andreopoulos B."/>
            <person name="Lipzen A."/>
            <person name="Chen C."/>
            <person name="Yan M."/>
            <person name="Daum C."/>
            <person name="Ng V."/>
            <person name="Clum A."/>
            <person name="Steindorff A."/>
            <person name="Ohm R.A."/>
            <person name="Martin F."/>
            <person name="Silar P."/>
            <person name="Natvig D.O."/>
            <person name="Lalanne C."/>
            <person name="Gautier V."/>
            <person name="Ament-Velasquez S.L."/>
            <person name="Kruys A."/>
            <person name="Hutchinson M.I."/>
            <person name="Powell A.J."/>
            <person name="Barry K."/>
            <person name="Miller A.N."/>
            <person name="Grigoriev I.V."/>
            <person name="Debuchy R."/>
            <person name="Gladieux P."/>
            <person name="Hiltunen Thoren M."/>
            <person name="Johannesson H."/>
        </authorList>
    </citation>
    <scope>NUCLEOTIDE SEQUENCE</scope>
    <source>
        <strain evidence="1">FGSC 1904</strain>
    </source>
</reference>
<reference evidence="1" key="2">
    <citation type="submission" date="2023-07" db="EMBL/GenBank/DDBJ databases">
        <authorList>
            <consortium name="Lawrence Berkeley National Laboratory"/>
            <person name="Haridas S."/>
            <person name="Hensen N."/>
            <person name="Bonometti L."/>
            <person name="Westerberg I."/>
            <person name="Brannstrom I.O."/>
            <person name="Guillou S."/>
            <person name="Cros-Aarteil S."/>
            <person name="Calhoun S."/>
            <person name="Kuo A."/>
            <person name="Mondo S."/>
            <person name="Pangilinan J."/>
            <person name="Riley R."/>
            <person name="LaButti K."/>
            <person name="Andreopoulos B."/>
            <person name="Lipzen A."/>
            <person name="Chen C."/>
            <person name="Yanf M."/>
            <person name="Daum C."/>
            <person name="Ng V."/>
            <person name="Clum A."/>
            <person name="Steindorff A."/>
            <person name="Ohm R."/>
            <person name="Martin F."/>
            <person name="Silar P."/>
            <person name="Natvig D."/>
            <person name="Lalanne C."/>
            <person name="Gautier V."/>
            <person name="Ament-velasquez S.L."/>
            <person name="Kruys A."/>
            <person name="Hutchinson M.I."/>
            <person name="Powell A.J."/>
            <person name="Barry K."/>
            <person name="Miller A.N."/>
            <person name="Grigoriev I.V."/>
            <person name="Debuchy R."/>
            <person name="Gladieux P."/>
            <person name="Thoren M.H."/>
            <person name="Johannesson H."/>
        </authorList>
    </citation>
    <scope>NUCLEOTIDE SEQUENCE</scope>
    <source>
        <strain evidence="1">FGSC 1904</strain>
    </source>
</reference>
<name>A0AAE0PJW8_SORBR</name>
<comment type="caution">
    <text evidence="1">The sequence shown here is derived from an EMBL/GenBank/DDBJ whole genome shotgun (WGS) entry which is preliminary data.</text>
</comment>